<evidence type="ECO:0000256" key="2">
    <source>
        <dbReference type="ARBA" id="ARBA00022723"/>
    </source>
</evidence>
<dbReference type="GO" id="GO:0043546">
    <property type="term" value="F:molybdopterin cofactor binding"/>
    <property type="evidence" value="ECO:0007669"/>
    <property type="project" value="InterPro"/>
</dbReference>
<comment type="caution">
    <text evidence="8">The sequence shown here is derived from an EMBL/GenBank/DDBJ whole genome shotgun (WGS) entry which is preliminary data.</text>
</comment>
<dbReference type="PROSITE" id="PS51669">
    <property type="entry name" value="4FE4S_MOW_BIS_MGD"/>
    <property type="match status" value="1"/>
</dbReference>
<dbReference type="GO" id="GO:0016491">
    <property type="term" value="F:oxidoreductase activity"/>
    <property type="evidence" value="ECO:0007669"/>
    <property type="project" value="UniProtKB-KW"/>
</dbReference>
<dbReference type="Pfam" id="PF04879">
    <property type="entry name" value="Molybdop_Fe4S4"/>
    <property type="match status" value="1"/>
</dbReference>
<dbReference type="EMBL" id="QIBX01000001">
    <property type="protein sequence ID" value="RNL42170.1"/>
    <property type="molecule type" value="Genomic_DNA"/>
</dbReference>
<name>A0A3N0B5K2_9ACTN</name>
<evidence type="ECO:0000313" key="8">
    <source>
        <dbReference type="EMBL" id="RNL42170.1"/>
    </source>
</evidence>
<evidence type="ECO:0000256" key="3">
    <source>
        <dbReference type="ARBA" id="ARBA00022729"/>
    </source>
</evidence>
<dbReference type="Pfam" id="PF00384">
    <property type="entry name" value="Molybdopterin"/>
    <property type="match status" value="1"/>
</dbReference>
<evidence type="ECO:0000256" key="4">
    <source>
        <dbReference type="ARBA" id="ARBA00023002"/>
    </source>
</evidence>
<keyword evidence="4" id="KW-0560">Oxidoreductase</keyword>
<dbReference type="Gene3D" id="2.20.25.90">
    <property type="entry name" value="ADC-like domains"/>
    <property type="match status" value="1"/>
</dbReference>
<keyword evidence="9" id="KW-1185">Reference proteome</keyword>
<keyword evidence="5" id="KW-0408">Iron</keyword>
<dbReference type="Gene3D" id="3.40.228.10">
    <property type="entry name" value="Dimethylsulfoxide Reductase, domain 2"/>
    <property type="match status" value="2"/>
</dbReference>
<feature type="domain" description="4Fe-4S Mo/W bis-MGD-type" evidence="7">
    <location>
        <begin position="53"/>
        <end position="110"/>
    </location>
</feature>
<dbReference type="InterPro" id="IPR019546">
    <property type="entry name" value="TAT_signal_bac_arc"/>
</dbReference>
<evidence type="ECO:0000259" key="7">
    <source>
        <dbReference type="PROSITE" id="PS51669"/>
    </source>
</evidence>
<dbReference type="InterPro" id="IPR006656">
    <property type="entry name" value="Mopterin_OxRdtase"/>
</dbReference>
<dbReference type="InterPro" id="IPR050612">
    <property type="entry name" value="Prok_Mopterin_Oxidored"/>
</dbReference>
<protein>
    <submittedName>
        <fullName evidence="8">Dehydrogenase</fullName>
    </submittedName>
</protein>
<dbReference type="NCBIfam" id="TIGR01409">
    <property type="entry name" value="TAT_signal_seq"/>
    <property type="match status" value="1"/>
</dbReference>
<reference evidence="9" key="1">
    <citation type="submission" date="2018-05" db="EMBL/GenBank/DDBJ databases">
        <title>Genome Sequencing of selected type strains of the family Eggerthellaceae.</title>
        <authorList>
            <person name="Danylec N."/>
            <person name="Stoll D.A."/>
            <person name="Doetsch A."/>
            <person name="Huch M."/>
        </authorList>
    </citation>
    <scope>NUCLEOTIDE SEQUENCE [LARGE SCALE GENOMIC DNA]</scope>
    <source>
        <strain evidence="9">DSM 24851</strain>
    </source>
</reference>
<dbReference type="InterPro" id="IPR006963">
    <property type="entry name" value="Mopterin_OxRdtase_4Fe-4S_dom"/>
</dbReference>
<dbReference type="Gene3D" id="3.30.2070.10">
    <property type="entry name" value="Formate dehydrogenase/DMSO reductase"/>
    <property type="match status" value="1"/>
</dbReference>
<dbReference type="InterPro" id="IPR006657">
    <property type="entry name" value="MoPterin_dinucl-bd_dom"/>
</dbReference>
<accession>A0A3N0B5K2</accession>
<dbReference type="RefSeq" id="WP_123208028.1">
    <property type="nucleotide sequence ID" value="NZ_JBHTHO010000013.1"/>
</dbReference>
<dbReference type="GO" id="GO:0046872">
    <property type="term" value="F:metal ion binding"/>
    <property type="evidence" value="ECO:0007669"/>
    <property type="project" value="UniProtKB-KW"/>
</dbReference>
<dbReference type="SUPFAM" id="SSF53706">
    <property type="entry name" value="Formate dehydrogenase/DMSO reductase, domains 1-3"/>
    <property type="match status" value="1"/>
</dbReference>
<sequence length="798" mass="88484">MSGATSPHAGMTRRNFLKTAGVAAGALGLAGAASMTTTNNWLAPAEAHAEAEDQVIYTFHQTNCGNRCSLKCTVRDGRMANIESNTWEEDQYSICCLKGLSEIQRIYSPDRIQTPLKRVGERGEGKFESISWEEAFDTVAQKLQESVDKYGGSSILFPYSSGLVYEMPLLRKLLGAQAICESGIDMAQGNGLDQTTGDATMGKGPYEVTDWVNTKTLIMVGVNLLESGMTDARFMFDAQEAGCNVTVVDPIFTSTASKADTWVPIEPGTDAALYLGMVSAILDNEWYDEEYIKAHTSCPFLVSTADGSMLKETSTAEDGTETATHYVWDGSRARLMDEVADPILEGTFEVDGVECTTVFSLLKENQKNYTTAWASEVTTIPEDQIIELARKYAQETPSFLLIGYGGNDKYSNADIAGHAMSLLPSLTGNIGKPGCGAGVRGNHYGCHSLTAKLGAWALPAEFVETPLEMQTPLMRTNPSSVHTVFNLGNTFVQHLGNYNTTKEWLKTLDFIVTSDIYYCDSVAWSDIVLPVCTGFETRDECGMIQVSKNHILLQMKVLDPLFESKTDFEIEHELCGRLGFGEYMPESTVDYVKAQLTTDDQAFKNVTYEKLKENNSIMRLDYPDGPYVGHTDQVYKTKSGRLEIYHEGMLGYNQELPNYESPIEAYADNPLKEKYPLQFVQARRRYRVHTQWWNSEWVNQIVPYPTLEINPTDAEARGLQSGDTVRIFNDRGEFSVTCLINNAARPGQVYMCEGTWCRDTGGASYQDVTNDTLIERGKVLPYGANIPMYDTLVQVEKA</sequence>
<keyword evidence="6" id="KW-0411">Iron-sulfur</keyword>
<keyword evidence="3" id="KW-0732">Signal</keyword>
<dbReference type="Gene3D" id="2.40.40.20">
    <property type="match status" value="1"/>
</dbReference>
<dbReference type="AlphaFoldDB" id="A0A3N0B5K2"/>
<dbReference type="InterPro" id="IPR006311">
    <property type="entry name" value="TAT_signal"/>
</dbReference>
<organism evidence="8 9">
    <name type="scientific">Slackia equolifaciens</name>
    <dbReference type="NCBI Taxonomy" id="498718"/>
    <lineage>
        <taxon>Bacteria</taxon>
        <taxon>Bacillati</taxon>
        <taxon>Actinomycetota</taxon>
        <taxon>Coriobacteriia</taxon>
        <taxon>Eggerthellales</taxon>
        <taxon>Eggerthellaceae</taxon>
        <taxon>Slackia</taxon>
    </lineage>
</organism>
<evidence type="ECO:0000313" key="9">
    <source>
        <dbReference type="Proteomes" id="UP000269591"/>
    </source>
</evidence>
<dbReference type="GO" id="GO:0051536">
    <property type="term" value="F:iron-sulfur cluster binding"/>
    <property type="evidence" value="ECO:0007669"/>
    <property type="project" value="UniProtKB-KW"/>
</dbReference>
<dbReference type="InterPro" id="IPR009010">
    <property type="entry name" value="Asp_de-COase-like_dom_sf"/>
</dbReference>
<evidence type="ECO:0000256" key="6">
    <source>
        <dbReference type="ARBA" id="ARBA00023014"/>
    </source>
</evidence>
<evidence type="ECO:0000256" key="5">
    <source>
        <dbReference type="ARBA" id="ARBA00023004"/>
    </source>
</evidence>
<dbReference type="OrthoDB" id="7376058at2"/>
<proteinExistence type="inferred from homology"/>
<dbReference type="Proteomes" id="UP000269591">
    <property type="component" value="Unassembled WGS sequence"/>
</dbReference>
<dbReference type="PANTHER" id="PTHR43742">
    <property type="entry name" value="TRIMETHYLAMINE-N-OXIDE REDUCTASE"/>
    <property type="match status" value="1"/>
</dbReference>
<keyword evidence="2" id="KW-0479">Metal-binding</keyword>
<gene>
    <name evidence="8" type="ORF">DMP06_01855</name>
</gene>
<dbReference type="PANTHER" id="PTHR43742:SF6">
    <property type="entry name" value="OXIDOREDUCTASE YYAE-RELATED"/>
    <property type="match status" value="1"/>
</dbReference>
<dbReference type="PROSITE" id="PS51318">
    <property type="entry name" value="TAT"/>
    <property type="match status" value="1"/>
</dbReference>
<dbReference type="Gene3D" id="3.40.50.740">
    <property type="match status" value="2"/>
</dbReference>
<comment type="similarity">
    <text evidence="1">Belongs to the prokaryotic molybdopterin-containing oxidoreductase family.</text>
</comment>
<dbReference type="SUPFAM" id="SSF50692">
    <property type="entry name" value="ADC-like"/>
    <property type="match status" value="1"/>
</dbReference>
<evidence type="ECO:0000256" key="1">
    <source>
        <dbReference type="ARBA" id="ARBA00010312"/>
    </source>
</evidence>
<dbReference type="Pfam" id="PF01568">
    <property type="entry name" value="Molydop_binding"/>
    <property type="match status" value="1"/>
</dbReference>